<evidence type="ECO:0000313" key="3">
    <source>
        <dbReference type="EMBL" id="MUK88523.1"/>
    </source>
</evidence>
<feature type="domain" description="CAAX prenyl protease 2/Lysostaphin resistance protein A-like" evidence="2">
    <location>
        <begin position="125"/>
        <end position="211"/>
    </location>
</feature>
<feature type="transmembrane region" description="Helical" evidence="1">
    <location>
        <begin position="120"/>
        <end position="143"/>
    </location>
</feature>
<keyword evidence="3" id="KW-0645">Protease</keyword>
<keyword evidence="1" id="KW-0812">Transmembrane</keyword>
<dbReference type="RefSeq" id="WP_343042215.1">
    <property type="nucleotide sequence ID" value="NZ_WOCA01000005.1"/>
</dbReference>
<feature type="transmembrane region" description="Helical" evidence="1">
    <location>
        <begin position="155"/>
        <end position="172"/>
    </location>
</feature>
<feature type="transmembrane region" description="Helical" evidence="1">
    <location>
        <begin position="79"/>
        <end position="100"/>
    </location>
</feature>
<dbReference type="GO" id="GO:0006508">
    <property type="term" value="P:proteolysis"/>
    <property type="evidence" value="ECO:0007669"/>
    <property type="project" value="UniProtKB-KW"/>
</dbReference>
<sequence>MANHYWWVIITYIIMQLSGVVFVGILSFATNISDEALSIYSIYWSIFSFIVGLIIVLMLMKPDMKMGQARNRENKTPEIVLWSILGLFMAYFAQGIAGFIETELLGFEMESENAEMIVGVIRAIPLFMIIPAIIAPILEEVIFRKIIFGTFYKRMNFFLAALLSAFIFGIIHGEPEHLLIYASVGFVFAFLYVKTKTILVPIIVHMTLNTISVLVQYNLDPEDLERMRKQLEQTQMILIGG</sequence>
<comment type="caution">
    <text evidence="3">The sequence shown here is derived from an EMBL/GenBank/DDBJ whole genome shotgun (WGS) entry which is preliminary data.</text>
</comment>
<name>A0A6N8FGB1_9BACI</name>
<protein>
    <submittedName>
        <fullName evidence="3">CPBP family intramembrane metalloprotease</fullName>
    </submittedName>
</protein>
<evidence type="ECO:0000256" key="1">
    <source>
        <dbReference type="SAM" id="Phobius"/>
    </source>
</evidence>
<dbReference type="Pfam" id="PF02517">
    <property type="entry name" value="Rce1-like"/>
    <property type="match status" value="1"/>
</dbReference>
<evidence type="ECO:0000313" key="4">
    <source>
        <dbReference type="Proteomes" id="UP000469125"/>
    </source>
</evidence>
<dbReference type="GO" id="GO:0008237">
    <property type="term" value="F:metallopeptidase activity"/>
    <property type="evidence" value="ECO:0007669"/>
    <property type="project" value="UniProtKB-KW"/>
</dbReference>
<dbReference type="EMBL" id="WOCA01000005">
    <property type="protein sequence ID" value="MUK88523.1"/>
    <property type="molecule type" value="Genomic_DNA"/>
</dbReference>
<keyword evidence="1" id="KW-0472">Membrane</keyword>
<dbReference type="PANTHER" id="PTHR36435:SF6">
    <property type="entry name" value="ABORTIVE INFECTION PROTEIN"/>
    <property type="match status" value="1"/>
</dbReference>
<feature type="transmembrane region" description="Helical" evidence="1">
    <location>
        <begin position="178"/>
        <end position="193"/>
    </location>
</feature>
<feature type="transmembrane region" description="Helical" evidence="1">
    <location>
        <begin position="41"/>
        <end position="59"/>
    </location>
</feature>
<accession>A0A6N8FGB1</accession>
<dbReference type="Proteomes" id="UP000469125">
    <property type="component" value="Unassembled WGS sequence"/>
</dbReference>
<keyword evidence="3" id="KW-0378">Hydrolase</keyword>
<keyword evidence="3" id="KW-0482">Metalloprotease</keyword>
<dbReference type="AlphaFoldDB" id="A0A6N8FGB1"/>
<reference evidence="3 4" key="1">
    <citation type="submission" date="2019-11" db="EMBL/GenBank/DDBJ databases">
        <authorList>
            <person name="Li X."/>
        </authorList>
    </citation>
    <scope>NUCLEOTIDE SEQUENCE [LARGE SCALE GENOMIC DNA]</scope>
    <source>
        <strain evidence="3 4">L9</strain>
    </source>
</reference>
<evidence type="ECO:0000259" key="2">
    <source>
        <dbReference type="Pfam" id="PF02517"/>
    </source>
</evidence>
<feature type="transmembrane region" description="Helical" evidence="1">
    <location>
        <begin position="7"/>
        <end position="29"/>
    </location>
</feature>
<gene>
    <name evidence="3" type="ORF">GMD78_08970</name>
</gene>
<dbReference type="GO" id="GO:0080120">
    <property type="term" value="P:CAAX-box protein maturation"/>
    <property type="evidence" value="ECO:0007669"/>
    <property type="project" value="UniProtKB-ARBA"/>
</dbReference>
<keyword evidence="4" id="KW-1185">Reference proteome</keyword>
<dbReference type="GO" id="GO:0004175">
    <property type="term" value="F:endopeptidase activity"/>
    <property type="evidence" value="ECO:0007669"/>
    <property type="project" value="UniProtKB-ARBA"/>
</dbReference>
<dbReference type="InterPro" id="IPR052710">
    <property type="entry name" value="CAAX_protease"/>
</dbReference>
<dbReference type="InterPro" id="IPR003675">
    <property type="entry name" value="Rce1/LyrA-like_dom"/>
</dbReference>
<proteinExistence type="predicted"/>
<organism evidence="3 4">
    <name type="scientific">Ornithinibacillus caprae</name>
    <dbReference type="NCBI Taxonomy" id="2678566"/>
    <lineage>
        <taxon>Bacteria</taxon>
        <taxon>Bacillati</taxon>
        <taxon>Bacillota</taxon>
        <taxon>Bacilli</taxon>
        <taxon>Bacillales</taxon>
        <taxon>Bacillaceae</taxon>
        <taxon>Ornithinibacillus</taxon>
    </lineage>
</organism>
<keyword evidence="1" id="KW-1133">Transmembrane helix</keyword>
<dbReference type="PANTHER" id="PTHR36435">
    <property type="entry name" value="SLR1288 PROTEIN"/>
    <property type="match status" value="1"/>
</dbReference>